<accession>A0A9P9YAX7</accession>
<protein>
    <recommendedName>
        <fullName evidence="8">HMG box domain-containing protein</fullName>
    </recommendedName>
</protein>
<feature type="compositionally biased region" description="Acidic residues" evidence="7">
    <location>
        <begin position="316"/>
        <end position="338"/>
    </location>
</feature>
<dbReference type="EMBL" id="JAMKOV010000126">
    <property type="protein sequence ID" value="KAI8033553.1"/>
    <property type="molecule type" value="Genomic_DNA"/>
</dbReference>
<dbReference type="SMART" id="SM00398">
    <property type="entry name" value="HMG"/>
    <property type="match status" value="1"/>
</dbReference>
<feature type="compositionally biased region" description="Low complexity" evidence="7">
    <location>
        <begin position="149"/>
        <end position="164"/>
    </location>
</feature>
<dbReference type="Proteomes" id="UP001059596">
    <property type="component" value="Unassembled WGS sequence"/>
</dbReference>
<feature type="region of interest" description="Disordered" evidence="7">
    <location>
        <begin position="718"/>
        <end position="744"/>
    </location>
</feature>
<feature type="compositionally biased region" description="Basic residues" evidence="7">
    <location>
        <begin position="718"/>
        <end position="733"/>
    </location>
</feature>
<feature type="region of interest" description="Disordered" evidence="7">
    <location>
        <begin position="571"/>
        <end position="617"/>
    </location>
</feature>
<dbReference type="SUPFAM" id="SSF47095">
    <property type="entry name" value="HMG-box"/>
    <property type="match status" value="1"/>
</dbReference>
<dbReference type="InterPro" id="IPR049523">
    <property type="entry name" value="BBX_HMG-box"/>
</dbReference>
<feature type="compositionally biased region" description="Low complexity" evidence="7">
    <location>
        <begin position="381"/>
        <end position="391"/>
    </location>
</feature>
<gene>
    <name evidence="9" type="ORF">M5D96_013701</name>
</gene>
<keyword evidence="2" id="KW-0805">Transcription regulation</keyword>
<feature type="compositionally biased region" description="Low complexity" evidence="7">
    <location>
        <begin position="592"/>
        <end position="607"/>
    </location>
</feature>
<keyword evidence="10" id="KW-1185">Reference proteome</keyword>
<dbReference type="Gene3D" id="1.10.30.10">
    <property type="entry name" value="High mobility group box domain"/>
    <property type="match status" value="1"/>
</dbReference>
<dbReference type="GO" id="GO:0005634">
    <property type="term" value="C:nucleus"/>
    <property type="evidence" value="ECO:0007669"/>
    <property type="project" value="UniProtKB-UniRule"/>
</dbReference>
<keyword evidence="3 6" id="KW-0238">DNA-binding</keyword>
<feature type="region of interest" description="Disordered" evidence="7">
    <location>
        <begin position="834"/>
        <end position="856"/>
    </location>
</feature>
<evidence type="ECO:0000256" key="7">
    <source>
        <dbReference type="SAM" id="MobiDB-lite"/>
    </source>
</evidence>
<dbReference type="OrthoDB" id="2377365at2759"/>
<feature type="region of interest" description="Disordered" evidence="7">
    <location>
        <begin position="267"/>
        <end position="344"/>
    </location>
</feature>
<feature type="compositionally biased region" description="Low complexity" evidence="7">
    <location>
        <begin position="834"/>
        <end position="855"/>
    </location>
</feature>
<feature type="region of interest" description="Disordered" evidence="7">
    <location>
        <begin position="80"/>
        <end position="100"/>
    </location>
</feature>
<feature type="region of interest" description="Disordered" evidence="7">
    <location>
        <begin position="636"/>
        <end position="693"/>
    </location>
</feature>
<dbReference type="Pfam" id="PF00505">
    <property type="entry name" value="HMG_box"/>
    <property type="match status" value="1"/>
</dbReference>
<feature type="region of interest" description="Disordered" evidence="7">
    <location>
        <begin position="33"/>
        <end position="52"/>
    </location>
</feature>
<comment type="caution">
    <text evidence="9">The sequence shown here is derived from an EMBL/GenBank/DDBJ whole genome shotgun (WGS) entry which is preliminary data.</text>
</comment>
<evidence type="ECO:0000259" key="8">
    <source>
        <dbReference type="PROSITE" id="PS50118"/>
    </source>
</evidence>
<dbReference type="InterPro" id="IPR052412">
    <property type="entry name" value="CC-Dev_Transcription_Reg"/>
</dbReference>
<dbReference type="InterPro" id="IPR036910">
    <property type="entry name" value="HMG_box_dom_sf"/>
</dbReference>
<evidence type="ECO:0000256" key="4">
    <source>
        <dbReference type="ARBA" id="ARBA00023163"/>
    </source>
</evidence>
<sequence>MINGFSVGGGQQVTPAGAAIKLHFAYNNNTSNISGSSSSSSSSNNNNNYSGLKTAEQKMSNNNNTGEVLKIYERMRNTSGASAAASGSQGSGSFMELSTAPGADAGSETLRAVGFIQGSTIFSKSASIRALSPKLGGGGARPSGVIQESGVSTTSRGISTGSGTVLESATPRAIGISQESGSFMDYQTVAPRSAISYSRAVCKAVPLMGVRKRSGTSTLGTGTGAPSCIAAVKGVSQIGASGLRWLPMPVHNEKSSNAGGAETKVVDRATENSGSPVEAAKSALANSQPQRTEDQENAFRRIEDVHNYAKLQDYSSDTDDEEDEEEEELDEEEEDEEVIQVQLPVQQEITRIRREAAEEHVDVDVVTVPQPEHDQDRHQVHQQQQQQQQDQPADNIRPEHHARRPMNAFLIFCKRHRGIVKERYKTLENRAITKILGDWWAALDEQEKHCFTDLAQQNKDAFFNANPNFKWYKLPAPPLRTLATRPSNTAAGLFIPSEDQQQQQQQQQQLPTPLQLQWAERGEIPRALLRRNYFKLADETQMGDLSSLLQVHVQEKDYALQQVLSETSQFLSAHMPGGNPNGNGSKRSLPDSNSSNSSEEEAANGGSTSKKAKSSRSCKGKIYQELVNSGQLTAIAKKSKARSPPAGNMGGNFVDIPLDAGPNTPPVSPPERQGSSPDSMQKHLRTVSESSSSGFFDLEEKIKELPALSLDAYLQRKRSTKKKKKFSGSKKQRNLSSASGGSVASTAGAVVATDKGAATAASEHLVRIKQQQQQQQQQLQVVGSQRRKARKESITRRDVSAIEQEVASILPLTINGSYYFNQSGAPKAMNASVISSSASPPLSSNSSSSSSSLSSQAAFDVTSSTSDLLILAEVAANRTELTKSN</sequence>
<evidence type="ECO:0000256" key="6">
    <source>
        <dbReference type="PROSITE-ProRule" id="PRU00267"/>
    </source>
</evidence>
<keyword evidence="4" id="KW-0804">Transcription</keyword>
<evidence type="ECO:0000256" key="1">
    <source>
        <dbReference type="ARBA" id="ARBA00022553"/>
    </source>
</evidence>
<feature type="compositionally biased region" description="Basic and acidic residues" evidence="7">
    <location>
        <begin position="291"/>
        <end position="307"/>
    </location>
</feature>
<feature type="domain" description="HMG box" evidence="8">
    <location>
        <begin position="402"/>
        <end position="470"/>
    </location>
</feature>
<dbReference type="PROSITE" id="PS50118">
    <property type="entry name" value="HMG_BOX_2"/>
    <property type="match status" value="1"/>
</dbReference>
<feature type="compositionally biased region" description="Low complexity" evidence="7">
    <location>
        <begin position="33"/>
        <end position="50"/>
    </location>
</feature>
<dbReference type="PANTHER" id="PTHR13059">
    <property type="entry name" value="HMG-BOX TRANSCRIPTION FACTOR BBX"/>
    <property type="match status" value="1"/>
</dbReference>
<dbReference type="PANTHER" id="PTHR13059:SF10">
    <property type="entry name" value="HMG BOX TRANSCRIPTION FACTOR BBX"/>
    <property type="match status" value="1"/>
</dbReference>
<keyword evidence="1" id="KW-0597">Phosphoprotein</keyword>
<feature type="DNA-binding region" description="HMG box" evidence="6">
    <location>
        <begin position="402"/>
        <end position="470"/>
    </location>
</feature>
<feature type="region of interest" description="Disordered" evidence="7">
    <location>
        <begin position="372"/>
        <end position="398"/>
    </location>
</feature>
<organism evidence="9 10">
    <name type="scientific">Drosophila gunungcola</name>
    <name type="common">fruit fly</name>
    <dbReference type="NCBI Taxonomy" id="103775"/>
    <lineage>
        <taxon>Eukaryota</taxon>
        <taxon>Metazoa</taxon>
        <taxon>Ecdysozoa</taxon>
        <taxon>Arthropoda</taxon>
        <taxon>Hexapoda</taxon>
        <taxon>Insecta</taxon>
        <taxon>Pterygota</taxon>
        <taxon>Neoptera</taxon>
        <taxon>Endopterygota</taxon>
        <taxon>Diptera</taxon>
        <taxon>Brachycera</taxon>
        <taxon>Muscomorpha</taxon>
        <taxon>Ephydroidea</taxon>
        <taxon>Drosophilidae</taxon>
        <taxon>Drosophila</taxon>
        <taxon>Sophophora</taxon>
    </lineage>
</organism>
<dbReference type="GO" id="GO:0000977">
    <property type="term" value="F:RNA polymerase II transcription regulatory region sequence-specific DNA binding"/>
    <property type="evidence" value="ECO:0007669"/>
    <property type="project" value="TreeGrafter"/>
</dbReference>
<evidence type="ECO:0000256" key="3">
    <source>
        <dbReference type="ARBA" id="ARBA00023125"/>
    </source>
</evidence>
<name>A0A9P9YAX7_9MUSC</name>
<feature type="region of interest" description="Disordered" evidence="7">
    <location>
        <begin position="134"/>
        <end position="164"/>
    </location>
</feature>
<proteinExistence type="predicted"/>
<evidence type="ECO:0000313" key="10">
    <source>
        <dbReference type="Proteomes" id="UP001059596"/>
    </source>
</evidence>
<feature type="compositionally biased region" description="Low complexity" evidence="7">
    <location>
        <begin position="80"/>
        <end position="93"/>
    </location>
</feature>
<dbReference type="AlphaFoldDB" id="A0A9P9YAX7"/>
<keyword evidence="5 6" id="KW-0539">Nucleus</keyword>
<evidence type="ECO:0000256" key="5">
    <source>
        <dbReference type="ARBA" id="ARBA00023242"/>
    </source>
</evidence>
<evidence type="ECO:0000313" key="9">
    <source>
        <dbReference type="EMBL" id="KAI8033553.1"/>
    </source>
</evidence>
<dbReference type="InterPro" id="IPR009071">
    <property type="entry name" value="HMG_box_dom"/>
</dbReference>
<evidence type="ECO:0000256" key="2">
    <source>
        <dbReference type="ARBA" id="ARBA00023015"/>
    </source>
</evidence>
<dbReference type="GO" id="GO:0000981">
    <property type="term" value="F:DNA-binding transcription factor activity, RNA polymerase II-specific"/>
    <property type="evidence" value="ECO:0007669"/>
    <property type="project" value="TreeGrafter"/>
</dbReference>
<dbReference type="CDD" id="cd21989">
    <property type="entry name" value="HMG-box_HBP2"/>
    <property type="match status" value="1"/>
</dbReference>
<reference evidence="9" key="1">
    <citation type="journal article" date="2023" name="Genome Biol. Evol.">
        <title>Long-read-based Genome Assembly of Drosophila gunungcola Reveals Fewer Chemosensory Genes in Flower-breeding Species.</title>
        <authorList>
            <person name="Negi A."/>
            <person name="Liao B.Y."/>
            <person name="Yeh S.D."/>
        </authorList>
    </citation>
    <scope>NUCLEOTIDE SEQUENCE</scope>
    <source>
        <strain evidence="9">Sukarami</strain>
    </source>
</reference>